<evidence type="ECO:0000256" key="6">
    <source>
        <dbReference type="ARBA" id="ARBA00023136"/>
    </source>
</evidence>
<comment type="caution">
    <text evidence="8">The sequence shown here is derived from an EMBL/GenBank/DDBJ whole genome shotgun (WGS) entry which is preliminary data.</text>
</comment>
<evidence type="ECO:0000256" key="4">
    <source>
        <dbReference type="ARBA" id="ARBA00022692"/>
    </source>
</evidence>
<dbReference type="GO" id="GO:1902742">
    <property type="term" value="P:apoptotic process involved in development"/>
    <property type="evidence" value="ECO:0007669"/>
    <property type="project" value="TreeGrafter"/>
</dbReference>
<evidence type="ECO:0000313" key="8">
    <source>
        <dbReference type="EMBL" id="OQR77693.1"/>
    </source>
</evidence>
<feature type="transmembrane region" description="Helical" evidence="7">
    <location>
        <begin position="253"/>
        <end position="272"/>
    </location>
</feature>
<keyword evidence="9" id="KW-1185">Reference proteome</keyword>
<keyword evidence="5 7" id="KW-1133">Transmembrane helix</keyword>
<evidence type="ECO:0000256" key="5">
    <source>
        <dbReference type="ARBA" id="ARBA00022989"/>
    </source>
</evidence>
<dbReference type="InterPro" id="IPR050895">
    <property type="entry name" value="XK-related_scramblase"/>
</dbReference>
<evidence type="ECO:0000256" key="3">
    <source>
        <dbReference type="ARBA" id="ARBA00022475"/>
    </source>
</evidence>
<comment type="subcellular location">
    <subcellularLocation>
        <location evidence="1">Cell membrane</location>
        <topology evidence="1">Multi-pass membrane protein</topology>
    </subcellularLocation>
    <subcellularLocation>
        <location evidence="7">Membrane</location>
        <topology evidence="7">Multi-pass membrane protein</topology>
    </subcellularLocation>
</comment>
<protein>
    <recommendedName>
        <fullName evidence="7">XK-related protein</fullName>
    </recommendedName>
</protein>
<dbReference type="InterPro" id="IPR018629">
    <property type="entry name" value="XK-rel"/>
</dbReference>
<feature type="transmembrane region" description="Helical" evidence="7">
    <location>
        <begin position="279"/>
        <end position="300"/>
    </location>
</feature>
<feature type="transmembrane region" description="Helical" evidence="7">
    <location>
        <begin position="36"/>
        <end position="55"/>
    </location>
</feature>
<keyword evidence="4 7" id="KW-0812">Transmembrane</keyword>
<keyword evidence="6 7" id="KW-0472">Membrane</keyword>
<keyword evidence="3" id="KW-1003">Cell membrane</keyword>
<dbReference type="OrthoDB" id="6136301at2759"/>
<sequence length="323" mass="37160">MWLTIALIVVPGWISTCASLLMILQDKDNRVKSEWSCRWLVIFHILPLVLVPRYLNSLQFALKSQQDCRPRAERQMYYYKMLWEDYDASYLRLIEAFVEAAPQLLLQTVLVLRLYNEFKEEPSYYWPHLVVPMVLSLFSLSYAVVCYKRSLRISQNSKRLSLVGTITLLCSQMSLVASRLVVLALFISVTPIEMTIAAILTRLLFNVAWLSLFHDFRHVASVLEGVTLRGILSVAYLFTYLDFSDGQTGRRQLVHHVATVVDCGILLTLYMLYSTHLNVYCVVAAICLYPFGLMLLVFYYCKCHPTSMSDGVHFIEAPTTPHM</sequence>
<dbReference type="GO" id="GO:0005886">
    <property type="term" value="C:plasma membrane"/>
    <property type="evidence" value="ECO:0007669"/>
    <property type="project" value="UniProtKB-SubCell"/>
</dbReference>
<dbReference type="PANTHER" id="PTHR16024:SF6">
    <property type="entry name" value="XK-RELATED PROTEIN"/>
    <property type="match status" value="1"/>
</dbReference>
<reference evidence="8 9" key="1">
    <citation type="journal article" date="2017" name="Gigascience">
        <title>Draft genome of the honey bee ectoparasitic mite, Tropilaelaps mercedesae, is shaped by the parasitic life history.</title>
        <authorList>
            <person name="Dong X."/>
            <person name="Armstrong S.D."/>
            <person name="Xia D."/>
            <person name="Makepeace B.L."/>
            <person name="Darby A.C."/>
            <person name="Kadowaki T."/>
        </authorList>
    </citation>
    <scope>NUCLEOTIDE SEQUENCE [LARGE SCALE GENOMIC DNA]</scope>
    <source>
        <strain evidence="8">Wuxi-XJTLU</strain>
    </source>
</reference>
<evidence type="ECO:0000256" key="7">
    <source>
        <dbReference type="RuleBase" id="RU910716"/>
    </source>
</evidence>
<dbReference type="AlphaFoldDB" id="A0A1V9XWA7"/>
<comment type="similarity">
    <text evidence="2 7">Belongs to the XK family.</text>
</comment>
<proteinExistence type="inferred from homology"/>
<dbReference type="FunCoup" id="A0A1V9XWA7">
    <property type="interactions" value="223"/>
</dbReference>
<evidence type="ECO:0000256" key="1">
    <source>
        <dbReference type="ARBA" id="ARBA00004651"/>
    </source>
</evidence>
<dbReference type="PANTHER" id="PTHR16024">
    <property type="entry name" value="XK-RELATED PROTEIN"/>
    <property type="match status" value="1"/>
</dbReference>
<feature type="transmembrane region" description="Helical" evidence="7">
    <location>
        <begin position="6"/>
        <end position="24"/>
    </location>
</feature>
<name>A0A1V9XWA7_9ACAR</name>
<dbReference type="EMBL" id="MNPL01003218">
    <property type="protein sequence ID" value="OQR77693.1"/>
    <property type="molecule type" value="Genomic_DNA"/>
</dbReference>
<gene>
    <name evidence="8" type="ORF">BIW11_02869</name>
</gene>
<feature type="transmembrane region" description="Helical" evidence="7">
    <location>
        <begin position="219"/>
        <end position="241"/>
    </location>
</feature>
<evidence type="ECO:0000313" key="9">
    <source>
        <dbReference type="Proteomes" id="UP000192247"/>
    </source>
</evidence>
<accession>A0A1V9XWA7</accession>
<dbReference type="Proteomes" id="UP000192247">
    <property type="component" value="Unassembled WGS sequence"/>
</dbReference>
<organism evidence="8 9">
    <name type="scientific">Tropilaelaps mercedesae</name>
    <dbReference type="NCBI Taxonomy" id="418985"/>
    <lineage>
        <taxon>Eukaryota</taxon>
        <taxon>Metazoa</taxon>
        <taxon>Ecdysozoa</taxon>
        <taxon>Arthropoda</taxon>
        <taxon>Chelicerata</taxon>
        <taxon>Arachnida</taxon>
        <taxon>Acari</taxon>
        <taxon>Parasitiformes</taxon>
        <taxon>Mesostigmata</taxon>
        <taxon>Gamasina</taxon>
        <taxon>Dermanyssoidea</taxon>
        <taxon>Laelapidae</taxon>
        <taxon>Tropilaelaps</taxon>
    </lineage>
</organism>
<dbReference type="Pfam" id="PF09815">
    <property type="entry name" value="XK-related"/>
    <property type="match status" value="1"/>
</dbReference>
<feature type="transmembrane region" description="Helical" evidence="7">
    <location>
        <begin position="124"/>
        <end position="145"/>
    </location>
</feature>
<dbReference type="InParanoid" id="A0A1V9XWA7"/>
<dbReference type="GO" id="GO:0043652">
    <property type="term" value="P:engulfment of apoptotic cell"/>
    <property type="evidence" value="ECO:0007669"/>
    <property type="project" value="TreeGrafter"/>
</dbReference>
<dbReference type="GO" id="GO:0070782">
    <property type="term" value="P:phosphatidylserine exposure on apoptotic cell surface"/>
    <property type="evidence" value="ECO:0007669"/>
    <property type="project" value="TreeGrafter"/>
</dbReference>
<evidence type="ECO:0000256" key="2">
    <source>
        <dbReference type="ARBA" id="ARBA00008789"/>
    </source>
</evidence>